<evidence type="ECO:0000256" key="4">
    <source>
        <dbReference type="ARBA" id="ARBA00022840"/>
    </source>
</evidence>
<dbReference type="RefSeq" id="WP_127190639.1">
    <property type="nucleotide sequence ID" value="NZ_RZNY01000002.1"/>
</dbReference>
<comment type="caution">
    <text evidence="6">The sequence shown here is derived from an EMBL/GenBank/DDBJ whole genome shotgun (WGS) entry which is preliminary data.</text>
</comment>
<dbReference type="InterPro" id="IPR027417">
    <property type="entry name" value="P-loop_NTPase"/>
</dbReference>
<dbReference type="InterPro" id="IPR003439">
    <property type="entry name" value="ABC_transporter-like_ATP-bd"/>
</dbReference>
<evidence type="ECO:0000256" key="3">
    <source>
        <dbReference type="ARBA" id="ARBA00022741"/>
    </source>
</evidence>
<name>A0A433YEC9_9BACL</name>
<evidence type="ECO:0000256" key="2">
    <source>
        <dbReference type="ARBA" id="ARBA00022448"/>
    </source>
</evidence>
<evidence type="ECO:0000259" key="5">
    <source>
        <dbReference type="PROSITE" id="PS50893"/>
    </source>
</evidence>
<dbReference type="SMART" id="SM00382">
    <property type="entry name" value="AAA"/>
    <property type="match status" value="1"/>
</dbReference>
<dbReference type="InterPro" id="IPR017871">
    <property type="entry name" value="ABC_transporter-like_CS"/>
</dbReference>
<dbReference type="InterPro" id="IPR050763">
    <property type="entry name" value="ABC_transporter_ATP-binding"/>
</dbReference>
<dbReference type="Pfam" id="PF00005">
    <property type="entry name" value="ABC_tran"/>
    <property type="match status" value="1"/>
</dbReference>
<dbReference type="OrthoDB" id="9804819at2"/>
<dbReference type="GO" id="GO:0016887">
    <property type="term" value="F:ATP hydrolysis activity"/>
    <property type="evidence" value="ECO:0007669"/>
    <property type="project" value="InterPro"/>
</dbReference>
<keyword evidence="3" id="KW-0547">Nucleotide-binding</keyword>
<keyword evidence="4 6" id="KW-0067">ATP-binding</keyword>
<proteinExistence type="inferred from homology"/>
<dbReference type="Proteomes" id="UP000279446">
    <property type="component" value="Unassembled WGS sequence"/>
</dbReference>
<dbReference type="Gene3D" id="3.40.50.300">
    <property type="entry name" value="P-loop containing nucleotide triphosphate hydrolases"/>
    <property type="match status" value="1"/>
</dbReference>
<dbReference type="GO" id="GO:0005524">
    <property type="term" value="F:ATP binding"/>
    <property type="evidence" value="ECO:0007669"/>
    <property type="project" value="UniProtKB-KW"/>
</dbReference>
<dbReference type="PANTHER" id="PTHR42711">
    <property type="entry name" value="ABC TRANSPORTER ATP-BINDING PROTEIN"/>
    <property type="match status" value="1"/>
</dbReference>
<evidence type="ECO:0000313" key="6">
    <source>
        <dbReference type="EMBL" id="RUT48217.1"/>
    </source>
</evidence>
<keyword evidence="2" id="KW-0813">Transport</keyword>
<dbReference type="PROSITE" id="PS50893">
    <property type="entry name" value="ABC_TRANSPORTER_2"/>
    <property type="match status" value="1"/>
</dbReference>
<dbReference type="AlphaFoldDB" id="A0A433YEC9"/>
<feature type="domain" description="ABC transporter" evidence="5">
    <location>
        <begin position="5"/>
        <end position="235"/>
    </location>
</feature>
<comment type="similarity">
    <text evidence="1">Belongs to the ABC transporter superfamily.</text>
</comment>
<dbReference type="SUPFAM" id="SSF52540">
    <property type="entry name" value="P-loop containing nucleoside triphosphate hydrolases"/>
    <property type="match status" value="1"/>
</dbReference>
<dbReference type="PROSITE" id="PS00211">
    <property type="entry name" value="ABC_TRANSPORTER_1"/>
    <property type="match status" value="1"/>
</dbReference>
<dbReference type="InterPro" id="IPR003593">
    <property type="entry name" value="AAA+_ATPase"/>
</dbReference>
<evidence type="ECO:0000313" key="7">
    <source>
        <dbReference type="Proteomes" id="UP000279446"/>
    </source>
</evidence>
<organism evidence="6 7">
    <name type="scientific">Paenibacillus anaericanus</name>
    <dbReference type="NCBI Taxonomy" id="170367"/>
    <lineage>
        <taxon>Bacteria</taxon>
        <taxon>Bacillati</taxon>
        <taxon>Bacillota</taxon>
        <taxon>Bacilli</taxon>
        <taxon>Bacillales</taxon>
        <taxon>Paenibacillaceae</taxon>
        <taxon>Paenibacillus</taxon>
    </lineage>
</organism>
<sequence length="304" mass="33333">MEPIIEVTGLSKSYGKLQAVKDISFYVEKGKMFAFLGPNGAGKSTTIDIICTFLNPDSGTITIDGYHLGKDDAKIRSVIGAVFQDGLLDSLLTVEENMKIRGGFYGTKGTKLAESVQKAAEAAGVTEFMNRPYGKLSGGQRRRADIARALVHTPTILILDEPTTGLDPQTRKNVWEIIKKLQKENNMTVFLTTHYMEEAADADYVVVIDNGSIAAKGTPTELKNRYASDQLNLFTGDIETLTAFLTEAQIEFSQKVDKITINIPSTLDAFPILEQCKPYITGFEVLNGTMDDAFIGITGKELRQ</sequence>
<dbReference type="EMBL" id="RZNY01000002">
    <property type="protein sequence ID" value="RUT48217.1"/>
    <property type="molecule type" value="Genomic_DNA"/>
</dbReference>
<evidence type="ECO:0000256" key="1">
    <source>
        <dbReference type="ARBA" id="ARBA00005417"/>
    </source>
</evidence>
<keyword evidence="7" id="KW-1185">Reference proteome</keyword>
<reference evidence="6 7" key="1">
    <citation type="submission" date="2018-12" db="EMBL/GenBank/DDBJ databases">
        <authorList>
            <person name="Sun L."/>
            <person name="Chen Z."/>
        </authorList>
    </citation>
    <scope>NUCLEOTIDE SEQUENCE [LARGE SCALE GENOMIC DNA]</scope>
    <source>
        <strain evidence="6 7">DSM 15890</strain>
    </source>
</reference>
<dbReference type="PANTHER" id="PTHR42711:SF5">
    <property type="entry name" value="ABC TRANSPORTER ATP-BINDING PROTEIN NATA"/>
    <property type="match status" value="1"/>
</dbReference>
<accession>A0A433YEC9</accession>
<gene>
    <name evidence="6" type="ORF">EJP82_03545</name>
</gene>
<protein>
    <submittedName>
        <fullName evidence="6">ABC transporter ATP-binding protein</fullName>
    </submittedName>
</protein>